<keyword evidence="4" id="KW-1185">Reference proteome</keyword>
<feature type="domain" description="RanBD1" evidence="2">
    <location>
        <begin position="321"/>
        <end position="400"/>
    </location>
</feature>
<feature type="region of interest" description="Disordered" evidence="1">
    <location>
        <begin position="111"/>
        <end position="130"/>
    </location>
</feature>
<evidence type="ECO:0000256" key="1">
    <source>
        <dbReference type="SAM" id="MobiDB-lite"/>
    </source>
</evidence>
<gene>
    <name evidence="3" type="ORF">AB205_0182090</name>
</gene>
<feature type="region of interest" description="Disordered" evidence="1">
    <location>
        <begin position="449"/>
        <end position="485"/>
    </location>
</feature>
<proteinExistence type="predicted"/>
<dbReference type="AlphaFoldDB" id="A0A2G9RQL5"/>
<dbReference type="InterPro" id="IPR045255">
    <property type="entry name" value="RanBP1-like"/>
</dbReference>
<feature type="region of interest" description="Disordered" evidence="1">
    <location>
        <begin position="56"/>
        <end position="81"/>
    </location>
</feature>
<dbReference type="PANTHER" id="PTHR23138">
    <property type="entry name" value="RAN BINDING PROTEIN"/>
    <property type="match status" value="1"/>
</dbReference>
<dbReference type="InterPro" id="IPR000156">
    <property type="entry name" value="Ran_bind_dom"/>
</dbReference>
<dbReference type="Pfam" id="PF00638">
    <property type="entry name" value="Ran_BP1"/>
    <property type="match status" value="1"/>
</dbReference>
<evidence type="ECO:0000313" key="3">
    <source>
        <dbReference type="EMBL" id="PIO30157.1"/>
    </source>
</evidence>
<dbReference type="GO" id="GO:0006611">
    <property type="term" value="P:protein export from nucleus"/>
    <property type="evidence" value="ECO:0007669"/>
    <property type="project" value="TreeGrafter"/>
</dbReference>
<evidence type="ECO:0000313" key="4">
    <source>
        <dbReference type="Proteomes" id="UP000228934"/>
    </source>
</evidence>
<dbReference type="OrthoDB" id="185618at2759"/>
<reference evidence="4" key="1">
    <citation type="journal article" date="2017" name="Nat. Commun.">
        <title>The North American bullfrog draft genome provides insight into hormonal regulation of long noncoding RNA.</title>
        <authorList>
            <person name="Hammond S.A."/>
            <person name="Warren R.L."/>
            <person name="Vandervalk B.P."/>
            <person name="Kucuk E."/>
            <person name="Khan H."/>
            <person name="Gibb E.A."/>
            <person name="Pandoh P."/>
            <person name="Kirk H."/>
            <person name="Zhao Y."/>
            <person name="Jones M."/>
            <person name="Mungall A.J."/>
            <person name="Coope R."/>
            <person name="Pleasance S."/>
            <person name="Moore R.A."/>
            <person name="Holt R.A."/>
            <person name="Round J.M."/>
            <person name="Ohora S."/>
            <person name="Walle B.V."/>
            <person name="Veldhoen N."/>
            <person name="Helbing C.C."/>
            <person name="Birol I."/>
        </authorList>
    </citation>
    <scope>NUCLEOTIDE SEQUENCE [LARGE SCALE GENOMIC DNA]</scope>
</reference>
<dbReference type="InterPro" id="IPR011993">
    <property type="entry name" value="PH-like_dom_sf"/>
</dbReference>
<dbReference type="SMART" id="SM00160">
    <property type="entry name" value="RanBD"/>
    <property type="match status" value="1"/>
</dbReference>
<organism evidence="3 4">
    <name type="scientific">Aquarana catesbeiana</name>
    <name type="common">American bullfrog</name>
    <name type="synonym">Rana catesbeiana</name>
    <dbReference type="NCBI Taxonomy" id="8400"/>
    <lineage>
        <taxon>Eukaryota</taxon>
        <taxon>Metazoa</taxon>
        <taxon>Chordata</taxon>
        <taxon>Craniata</taxon>
        <taxon>Vertebrata</taxon>
        <taxon>Euteleostomi</taxon>
        <taxon>Amphibia</taxon>
        <taxon>Batrachia</taxon>
        <taxon>Anura</taxon>
        <taxon>Neobatrachia</taxon>
        <taxon>Ranoidea</taxon>
        <taxon>Ranidae</taxon>
        <taxon>Aquarana</taxon>
    </lineage>
</organism>
<dbReference type="PANTHER" id="PTHR23138:SF88">
    <property type="entry name" value="RAN-BINDING PROTEIN 3-LIKE"/>
    <property type="match status" value="1"/>
</dbReference>
<dbReference type="EMBL" id="KV932475">
    <property type="protein sequence ID" value="PIO30157.1"/>
    <property type="molecule type" value="Genomic_DNA"/>
</dbReference>
<dbReference type="CDD" id="cd13180">
    <property type="entry name" value="RanBD_RanBP3"/>
    <property type="match status" value="1"/>
</dbReference>
<protein>
    <submittedName>
        <fullName evidence="3">Ran-binding protein 3-like</fullName>
    </submittedName>
</protein>
<dbReference type="Gene3D" id="2.30.29.30">
    <property type="entry name" value="Pleckstrin-homology domain (PH domain)/Phosphotyrosine-binding domain (PTB)"/>
    <property type="match status" value="1"/>
</dbReference>
<sequence>MRNQQTSIIRENNVFFPEIEPLSARSFQTQSHKSAMCITASSRGPVHSTVHRAASECASHDRRGDNSLLTQPAFAQDKKERSFKRHAGDLVLKSEHGLCVYEEKRFRSSSFTFRPSSSSSEHGPSEKRVRSSSFSLLTTFPPNQPALKNNVFMPSTLLQERTQRNNKDSEEMLHTWTVIKPATLQPPQITLSSDIKSSQTRTEEKILEEKRKALVNNAGQPKSAHGSTCILGMETRMQPFDQMPPKYTTDFIFGENMERRVMSPKRPTPSQTRVPLCRRESTSSRLSYNRNWPYQKHRLHTSLLESAAAYTSRPRMKYELDQVKVITGEESERNVLQISCKLFVFNKENQVWTERGRGYLRLNDLAVNDDGPFRSRIVMRNHGNLKLILNSVIFNEMKLERANSRSLRITATDLTDSSLKASVKDAARLHAAIHHRLIAMSSFRAKQESMAINEDENRSHSQLLHSDSEDEEDDERKLCSSKMSDHLQLIRQRPVLHS</sequence>
<name>A0A2G9RQL5_AQUCT</name>
<accession>A0A2G9RQL5</accession>
<feature type="compositionally biased region" description="Low complexity" evidence="1">
    <location>
        <begin position="111"/>
        <end position="120"/>
    </location>
</feature>
<dbReference type="PROSITE" id="PS50196">
    <property type="entry name" value="RANBD1"/>
    <property type="match status" value="1"/>
</dbReference>
<evidence type="ECO:0000259" key="2">
    <source>
        <dbReference type="PROSITE" id="PS50196"/>
    </source>
</evidence>
<dbReference type="Proteomes" id="UP000228934">
    <property type="component" value="Unassembled WGS sequence"/>
</dbReference>
<dbReference type="SUPFAM" id="SSF50729">
    <property type="entry name" value="PH domain-like"/>
    <property type="match status" value="1"/>
</dbReference>